<evidence type="ECO:0000313" key="3">
    <source>
        <dbReference type="Proteomes" id="UP000711407"/>
    </source>
</evidence>
<reference evidence="2" key="2">
    <citation type="submission" date="2021-09" db="EMBL/GenBank/DDBJ databases">
        <authorList>
            <person name="Gilroy R."/>
        </authorList>
    </citation>
    <scope>NUCLEOTIDE SEQUENCE</scope>
    <source>
        <strain evidence="2">4100</strain>
    </source>
</reference>
<dbReference type="Proteomes" id="UP000711407">
    <property type="component" value="Unassembled WGS sequence"/>
</dbReference>
<organism evidence="2 3">
    <name type="scientific">Candidatus Amulumruptor caecigallinarius</name>
    <dbReference type="NCBI Taxonomy" id="2109911"/>
    <lineage>
        <taxon>Bacteria</taxon>
        <taxon>Pseudomonadati</taxon>
        <taxon>Bacteroidota</taxon>
        <taxon>Bacteroidia</taxon>
        <taxon>Bacteroidales</taxon>
        <taxon>Muribaculaceae</taxon>
        <taxon>Candidatus Amulumruptor</taxon>
    </lineage>
</organism>
<accession>A0A921E9C6</accession>
<gene>
    <name evidence="2" type="ORF">K8V47_06135</name>
</gene>
<keyword evidence="1" id="KW-0812">Transmembrane</keyword>
<feature type="transmembrane region" description="Helical" evidence="1">
    <location>
        <begin position="48"/>
        <end position="66"/>
    </location>
</feature>
<dbReference type="Pfam" id="PF14126">
    <property type="entry name" value="DUF4293"/>
    <property type="match status" value="1"/>
</dbReference>
<dbReference type="AlphaFoldDB" id="A0A921E9C6"/>
<name>A0A921E9C6_9BACT</name>
<protein>
    <submittedName>
        <fullName evidence="2">DUF4293 domain-containing protein</fullName>
    </submittedName>
</protein>
<keyword evidence="1" id="KW-0472">Membrane</keyword>
<feature type="transmembrane region" description="Helical" evidence="1">
    <location>
        <begin position="99"/>
        <end position="120"/>
    </location>
</feature>
<feature type="transmembrane region" description="Helical" evidence="1">
    <location>
        <begin position="73"/>
        <end position="93"/>
    </location>
</feature>
<sequence length="134" mass="15238">MVIQRWQSVMLLLAVACMVVYIFMPVEVSDLNMSQSRYVVDPKSNPGLWLPAAVSAVLYFVDIFLFKNFKNQLWALFAANGCAIISGFLLVWATISSTLAWSLVFPLVALVFGLMARHMIVKDMKKLRSYDRLR</sequence>
<dbReference type="EMBL" id="DYXT01000029">
    <property type="protein sequence ID" value="HJE39317.1"/>
    <property type="molecule type" value="Genomic_DNA"/>
</dbReference>
<reference evidence="2" key="1">
    <citation type="journal article" date="2021" name="PeerJ">
        <title>Extensive microbial diversity within the chicken gut microbiome revealed by metagenomics and culture.</title>
        <authorList>
            <person name="Gilroy R."/>
            <person name="Ravi A."/>
            <person name="Getino M."/>
            <person name="Pursley I."/>
            <person name="Horton D.L."/>
            <person name="Alikhan N.F."/>
            <person name="Baker D."/>
            <person name="Gharbi K."/>
            <person name="Hall N."/>
            <person name="Watson M."/>
            <person name="Adriaenssens E.M."/>
            <person name="Foster-Nyarko E."/>
            <person name="Jarju S."/>
            <person name="Secka A."/>
            <person name="Antonio M."/>
            <person name="Oren A."/>
            <person name="Chaudhuri R.R."/>
            <person name="La Ragione R."/>
            <person name="Hildebrand F."/>
            <person name="Pallen M.J."/>
        </authorList>
    </citation>
    <scope>NUCLEOTIDE SEQUENCE</scope>
    <source>
        <strain evidence="2">4100</strain>
    </source>
</reference>
<comment type="caution">
    <text evidence="2">The sequence shown here is derived from an EMBL/GenBank/DDBJ whole genome shotgun (WGS) entry which is preliminary data.</text>
</comment>
<keyword evidence="1" id="KW-1133">Transmembrane helix</keyword>
<evidence type="ECO:0000313" key="2">
    <source>
        <dbReference type="EMBL" id="HJE39317.1"/>
    </source>
</evidence>
<proteinExistence type="predicted"/>
<dbReference type="PROSITE" id="PS51257">
    <property type="entry name" value="PROKAR_LIPOPROTEIN"/>
    <property type="match status" value="1"/>
</dbReference>
<evidence type="ECO:0000256" key="1">
    <source>
        <dbReference type="SAM" id="Phobius"/>
    </source>
</evidence>
<dbReference type="InterPro" id="IPR025635">
    <property type="entry name" value="DUF4293"/>
</dbReference>
<feature type="transmembrane region" description="Helical" evidence="1">
    <location>
        <begin position="9"/>
        <end position="28"/>
    </location>
</feature>